<protein>
    <submittedName>
        <fullName evidence="3">PEP motif anchor domain-containing protein</fullName>
    </submittedName>
</protein>
<evidence type="ECO:0000256" key="1">
    <source>
        <dbReference type="SAM" id="SignalP"/>
    </source>
</evidence>
<name>G6YRJ9_9GAMM</name>
<dbReference type="SUPFAM" id="SSF49785">
    <property type="entry name" value="Galactose-binding domain-like"/>
    <property type="match status" value="1"/>
</dbReference>
<dbReference type="PATRIC" id="fig|1094979.3.peg.1430"/>
<sequence length="200" mass="21221">MMYKRLATLLSATLFSFSVSAGVIFQDNFDSELPNGGSQTNYDDFLKWDVTLGTVDLIATPNDWNLTCAGGVGKCVDLDGSNKNAGTLQSIALTLDPGTYTLSFDISGNQRNSAADSVEVSLDGFLTETFLVSANDPWQTIVRDITLTSQTTSNLIFEHNGGDNIGILLDNVSLVPEPGTVALLGLGLFGLIGARKKFGG</sequence>
<dbReference type="Gene3D" id="2.60.120.260">
    <property type="entry name" value="Galactose-binding domain-like"/>
    <property type="match status" value="1"/>
</dbReference>
<dbReference type="InterPro" id="IPR013424">
    <property type="entry name" value="Ice-binding_C"/>
</dbReference>
<keyword evidence="4" id="KW-1185">Reference proteome</keyword>
<evidence type="ECO:0000313" key="3">
    <source>
        <dbReference type="EMBL" id="EHJ05130.1"/>
    </source>
</evidence>
<dbReference type="EMBL" id="AGTR01000027">
    <property type="protein sequence ID" value="EHJ05130.1"/>
    <property type="molecule type" value="Genomic_DNA"/>
</dbReference>
<keyword evidence="1" id="KW-0732">Signal</keyword>
<dbReference type="InterPro" id="IPR008979">
    <property type="entry name" value="Galactose-bd-like_sf"/>
</dbReference>
<reference evidence="3 4" key="1">
    <citation type="journal article" date="2012" name="J. Bacteriol.">
        <title>Genome sequence of deep-sea manganese-oxidizing bacterium Marinobacter manganoxydans MnI7-9.</title>
        <authorList>
            <person name="Wang H."/>
            <person name="Li H."/>
            <person name="Shao Z."/>
            <person name="Liao S."/>
            <person name="Johnstone L."/>
            <person name="Rensing C."/>
            <person name="Wang G."/>
        </authorList>
    </citation>
    <scope>NUCLEOTIDE SEQUENCE [LARGE SCALE GENOMIC DNA]</scope>
    <source>
        <strain evidence="3 4">MnI7-9</strain>
    </source>
</reference>
<proteinExistence type="predicted"/>
<dbReference type="NCBIfam" id="TIGR02595">
    <property type="entry name" value="PEP_CTERM"/>
    <property type="match status" value="1"/>
</dbReference>
<feature type="domain" description="Ice-binding protein C-terminal" evidence="2">
    <location>
        <begin position="175"/>
        <end position="197"/>
    </location>
</feature>
<feature type="chain" id="PRO_5003490942" evidence="1">
    <location>
        <begin position="22"/>
        <end position="200"/>
    </location>
</feature>
<organism evidence="3 4">
    <name type="scientific">Marinobacter manganoxydans MnI7-9</name>
    <dbReference type="NCBI Taxonomy" id="1094979"/>
    <lineage>
        <taxon>Bacteria</taxon>
        <taxon>Pseudomonadati</taxon>
        <taxon>Pseudomonadota</taxon>
        <taxon>Gammaproteobacteria</taxon>
        <taxon>Pseudomonadales</taxon>
        <taxon>Marinobacteraceae</taxon>
        <taxon>Marinobacter</taxon>
    </lineage>
</organism>
<evidence type="ECO:0000313" key="4">
    <source>
        <dbReference type="Proteomes" id="UP000003208"/>
    </source>
</evidence>
<accession>G6YRJ9</accession>
<feature type="signal peptide" evidence="1">
    <location>
        <begin position="1"/>
        <end position="21"/>
    </location>
</feature>
<evidence type="ECO:0000259" key="2">
    <source>
        <dbReference type="Pfam" id="PF07589"/>
    </source>
</evidence>
<dbReference type="Proteomes" id="UP000003208">
    <property type="component" value="Unassembled WGS sequence"/>
</dbReference>
<gene>
    <name evidence="3" type="ORF">KYE_07382</name>
</gene>
<dbReference type="Pfam" id="PF07589">
    <property type="entry name" value="PEP-CTERM"/>
    <property type="match status" value="1"/>
</dbReference>
<dbReference type="AlphaFoldDB" id="G6YRJ9"/>